<comment type="subcellular location">
    <subcellularLocation>
        <location evidence="1">Membrane</location>
        <topology evidence="1">Multi-pass membrane protein</topology>
    </subcellularLocation>
</comment>
<keyword evidence="2 5" id="KW-0812">Transmembrane</keyword>
<evidence type="ECO:0000256" key="2">
    <source>
        <dbReference type="ARBA" id="ARBA00022692"/>
    </source>
</evidence>
<keyword evidence="7" id="KW-1185">Reference proteome</keyword>
<feature type="transmembrane region" description="Helical" evidence="5">
    <location>
        <begin position="210"/>
        <end position="231"/>
    </location>
</feature>
<dbReference type="AlphaFoldDB" id="A0A161WNZ5"/>
<organism evidence="6 7">
    <name type="scientific">Colletotrichum tofieldiae</name>
    <dbReference type="NCBI Taxonomy" id="708197"/>
    <lineage>
        <taxon>Eukaryota</taxon>
        <taxon>Fungi</taxon>
        <taxon>Dikarya</taxon>
        <taxon>Ascomycota</taxon>
        <taxon>Pezizomycotina</taxon>
        <taxon>Sordariomycetes</taxon>
        <taxon>Hypocreomycetidae</taxon>
        <taxon>Glomerellales</taxon>
        <taxon>Glomerellaceae</taxon>
        <taxon>Colletotrichum</taxon>
        <taxon>Colletotrichum spaethianum species complex</taxon>
    </lineage>
</organism>
<feature type="transmembrane region" description="Helical" evidence="5">
    <location>
        <begin position="87"/>
        <end position="108"/>
    </location>
</feature>
<gene>
    <name evidence="6" type="ORF">CT0861_09856</name>
</gene>
<evidence type="ECO:0000256" key="5">
    <source>
        <dbReference type="SAM" id="Phobius"/>
    </source>
</evidence>
<name>A0A161WNZ5_9PEZI</name>
<dbReference type="PANTHER" id="PTHR31465:SF1">
    <property type="entry name" value="PROTEIN RTA1-RELATED"/>
    <property type="match status" value="1"/>
</dbReference>
<keyword evidence="3 5" id="KW-1133">Transmembrane helix</keyword>
<dbReference type="STRING" id="708197.A0A161WNZ5"/>
<dbReference type="Pfam" id="PF04479">
    <property type="entry name" value="RTA1"/>
    <property type="match status" value="1"/>
</dbReference>
<dbReference type="GO" id="GO:0016020">
    <property type="term" value="C:membrane"/>
    <property type="evidence" value="ECO:0007669"/>
    <property type="project" value="UniProtKB-SubCell"/>
</dbReference>
<dbReference type="Proteomes" id="UP000076552">
    <property type="component" value="Unassembled WGS sequence"/>
</dbReference>
<feature type="transmembrane region" description="Helical" evidence="5">
    <location>
        <begin position="53"/>
        <end position="75"/>
    </location>
</feature>
<evidence type="ECO:0000256" key="1">
    <source>
        <dbReference type="ARBA" id="ARBA00004141"/>
    </source>
</evidence>
<dbReference type="InterPro" id="IPR007568">
    <property type="entry name" value="RTA1"/>
</dbReference>
<reference evidence="6 7" key="1">
    <citation type="submission" date="2015-06" db="EMBL/GenBank/DDBJ databases">
        <title>Survival trade-offs in plant roots during colonization by closely related pathogenic and mutualistic fungi.</title>
        <authorList>
            <person name="Hacquard S."/>
            <person name="Kracher B."/>
            <person name="Hiruma K."/>
            <person name="Weinman A."/>
            <person name="Muench P."/>
            <person name="Garrido Oter R."/>
            <person name="Ver Loren van Themaat E."/>
            <person name="Dallerey J.-F."/>
            <person name="Damm U."/>
            <person name="Henrissat B."/>
            <person name="Lespinet O."/>
            <person name="Thon M."/>
            <person name="Kemen E."/>
            <person name="McHardy A.C."/>
            <person name="Schulze-Lefert P."/>
            <person name="O'Connell R.J."/>
        </authorList>
    </citation>
    <scope>NUCLEOTIDE SEQUENCE [LARGE SCALE GENOMIC DNA]</scope>
    <source>
        <strain evidence="6 7">0861</strain>
    </source>
</reference>
<feature type="transmembrane region" description="Helical" evidence="5">
    <location>
        <begin position="243"/>
        <end position="265"/>
    </location>
</feature>
<evidence type="ECO:0000256" key="3">
    <source>
        <dbReference type="ARBA" id="ARBA00022989"/>
    </source>
</evidence>
<proteinExistence type="predicted"/>
<evidence type="ECO:0000256" key="4">
    <source>
        <dbReference type="ARBA" id="ARBA00023136"/>
    </source>
</evidence>
<protein>
    <submittedName>
        <fullName evidence="6">RTA1 domain-containing protein (Protein RTM1)</fullName>
    </submittedName>
</protein>
<evidence type="ECO:0000313" key="6">
    <source>
        <dbReference type="EMBL" id="KZL72916.1"/>
    </source>
</evidence>
<feature type="transmembrane region" description="Helical" evidence="5">
    <location>
        <begin position="27"/>
        <end position="46"/>
    </location>
</feature>
<comment type="caution">
    <text evidence="6">The sequence shown here is derived from an EMBL/GenBank/DDBJ whole genome shotgun (WGS) entry which is preliminary data.</text>
</comment>
<evidence type="ECO:0000313" key="7">
    <source>
        <dbReference type="Proteomes" id="UP000076552"/>
    </source>
</evidence>
<dbReference type="PANTHER" id="PTHR31465">
    <property type="entry name" value="PROTEIN RTA1-RELATED"/>
    <property type="match status" value="1"/>
</dbReference>
<accession>A0A161WNZ5</accession>
<dbReference type="EMBL" id="LFIV01000051">
    <property type="protein sequence ID" value="KZL72916.1"/>
    <property type="molecule type" value="Genomic_DNA"/>
</dbReference>
<keyword evidence="4 5" id="KW-0472">Membrane</keyword>
<feature type="transmembrane region" description="Helical" evidence="5">
    <location>
        <begin position="164"/>
        <end position="190"/>
    </location>
</feature>
<sequence length="298" mass="33181">METLLARINAEPDGKLDFKLYRYTPSLPAAIAATIIFAILTCLHIWRLVRARSWYFIAFTIGGLFETIGYAGRIISHGNKDSVPAYSVQAILILVAPALFAASIYMILSRIITSLRAQHLSIIPVKWLTKAFVCGDVISFSLQAAGGGIQASGTIKAYDTGEKIIIGGLFIQIVVFGFFVLVSVLFHHRFTKHPAPQSTPHVFPWRRDLLVLYTVSTIILIRSIFRVVEYLQGNGGYLISHEIFLYIFDAVLMAVVMVIFLIFYVDHLDYKPTNENEPETCNIDSSITDGDIGFIGRG</sequence>